<name>A0AAX2CEL3_9BACI</name>
<protein>
    <submittedName>
        <fullName evidence="1">Uncharacterized protein</fullName>
    </submittedName>
</protein>
<reference evidence="1 2" key="1">
    <citation type="submission" date="2016-08" db="EMBL/GenBank/DDBJ databases">
        <authorList>
            <person name="Loux V."/>
            <person name="Rue O."/>
        </authorList>
    </citation>
    <scope>NUCLEOTIDE SEQUENCE [LARGE SCALE GENOMIC DNA]</scope>
    <source>
        <strain evidence="1 2">AFSSA_08CEB44bac</strain>
    </source>
</reference>
<dbReference type="EMBL" id="FMIK01000019">
    <property type="protein sequence ID" value="SCL88074.1"/>
    <property type="molecule type" value="Genomic_DNA"/>
</dbReference>
<evidence type="ECO:0000313" key="2">
    <source>
        <dbReference type="Proteomes" id="UP000242164"/>
    </source>
</evidence>
<dbReference type="Proteomes" id="UP000242164">
    <property type="component" value="Unassembled WGS sequence"/>
</dbReference>
<sequence>MFAMKCINMLTKLHHHP</sequence>
<evidence type="ECO:0000313" key="1">
    <source>
        <dbReference type="EMBL" id="SCL88074.1"/>
    </source>
</evidence>
<organism evidence="1 2">
    <name type="scientific">Bacillus cytotoxicus</name>
    <dbReference type="NCBI Taxonomy" id="580165"/>
    <lineage>
        <taxon>Bacteria</taxon>
        <taxon>Bacillati</taxon>
        <taxon>Bacillota</taxon>
        <taxon>Bacilli</taxon>
        <taxon>Bacillales</taxon>
        <taxon>Bacillaceae</taxon>
        <taxon>Bacillus</taxon>
        <taxon>Bacillus cereus group</taxon>
    </lineage>
</organism>
<comment type="caution">
    <text evidence="1">The sequence shown here is derived from an EMBL/GenBank/DDBJ whole genome shotgun (WGS) entry which is preliminary data.</text>
</comment>
<dbReference type="AlphaFoldDB" id="A0AAX2CEL3"/>
<proteinExistence type="predicted"/>
<gene>
    <name evidence="1" type="ORF">BCB44BAC_01265</name>
</gene>
<accession>A0AAX2CEL3</accession>